<protein>
    <submittedName>
        <fullName evidence="2">Uncharacterized protein</fullName>
    </submittedName>
</protein>
<gene>
    <name evidence="2" type="ORF">FHX34_104689</name>
</gene>
<name>A0A561VRY5_ACTTI</name>
<dbReference type="AlphaFoldDB" id="A0A561VRY5"/>
<comment type="caution">
    <text evidence="2">The sequence shown here is derived from an EMBL/GenBank/DDBJ whole genome shotgun (WGS) entry which is preliminary data.</text>
</comment>
<feature type="region of interest" description="Disordered" evidence="1">
    <location>
        <begin position="49"/>
        <end position="71"/>
    </location>
</feature>
<evidence type="ECO:0000313" key="3">
    <source>
        <dbReference type="Proteomes" id="UP000320239"/>
    </source>
</evidence>
<feature type="compositionally biased region" description="Basic residues" evidence="1">
    <location>
        <begin position="58"/>
        <end position="71"/>
    </location>
</feature>
<evidence type="ECO:0000256" key="1">
    <source>
        <dbReference type="SAM" id="MobiDB-lite"/>
    </source>
</evidence>
<evidence type="ECO:0000313" key="2">
    <source>
        <dbReference type="EMBL" id="TWG14389.1"/>
    </source>
</evidence>
<reference evidence="2 3" key="1">
    <citation type="submission" date="2019-06" db="EMBL/GenBank/DDBJ databases">
        <title>Sequencing the genomes of 1000 actinobacteria strains.</title>
        <authorList>
            <person name="Klenk H.-P."/>
        </authorList>
    </citation>
    <scope>NUCLEOTIDE SEQUENCE [LARGE SCALE GENOMIC DNA]</scope>
    <source>
        <strain evidence="2 3">DSM 43866</strain>
    </source>
</reference>
<proteinExistence type="predicted"/>
<keyword evidence="3" id="KW-1185">Reference proteome</keyword>
<dbReference type="EMBL" id="VIWY01000004">
    <property type="protein sequence ID" value="TWG14389.1"/>
    <property type="molecule type" value="Genomic_DNA"/>
</dbReference>
<accession>A0A561VRY5</accession>
<dbReference type="Proteomes" id="UP000320239">
    <property type="component" value="Unassembled WGS sequence"/>
</dbReference>
<sequence length="71" mass="7501">MSKLGGQETAKPAPDGAVYLIGGPQTRIRTGNFRTGLAVVDAIGAVVEEMDSGSSGAGRRRRTAGRRRRRC</sequence>
<organism evidence="2 3">
    <name type="scientific">Actinoplanes teichomyceticus</name>
    <dbReference type="NCBI Taxonomy" id="1867"/>
    <lineage>
        <taxon>Bacteria</taxon>
        <taxon>Bacillati</taxon>
        <taxon>Actinomycetota</taxon>
        <taxon>Actinomycetes</taxon>
        <taxon>Micromonosporales</taxon>
        <taxon>Micromonosporaceae</taxon>
        <taxon>Actinoplanes</taxon>
    </lineage>
</organism>